<proteinExistence type="predicted"/>
<dbReference type="EMBL" id="JADKPV010000005">
    <property type="protein sequence ID" value="MBF4501628.1"/>
    <property type="molecule type" value="Genomic_DNA"/>
</dbReference>
<dbReference type="InterPro" id="IPR041726">
    <property type="entry name" value="ACAD10_11_N"/>
</dbReference>
<dbReference type="AlphaFoldDB" id="A0A8J7KHX5"/>
<reference evidence="2" key="1">
    <citation type="submission" date="2020-11" db="EMBL/GenBank/DDBJ databases">
        <title>Multidrug resistant novel bacterium Savagea serpentis sp. nov., isolated from the scats of a vine snake (Ahaetulla nasuta).</title>
        <authorList>
            <person name="Venkata Ramana V."/>
            <person name="Vikas Patil S."/>
            <person name="Yogita Lugani V."/>
        </authorList>
    </citation>
    <scope>NUCLEOTIDE SEQUENCE</scope>
    <source>
        <strain evidence="2">SN6</strain>
    </source>
</reference>
<comment type="caution">
    <text evidence="2">The sequence shown here is derived from an EMBL/GenBank/DDBJ whole genome shotgun (WGS) entry which is preliminary data.</text>
</comment>
<accession>A0A8J7KHX5</accession>
<protein>
    <submittedName>
        <fullName evidence="2">Phosphotransferase family protein</fullName>
    </submittedName>
</protein>
<dbReference type="SUPFAM" id="SSF56112">
    <property type="entry name" value="Protein kinase-like (PK-like)"/>
    <property type="match status" value="1"/>
</dbReference>
<evidence type="ECO:0000313" key="2">
    <source>
        <dbReference type="EMBL" id="MBF4501628.1"/>
    </source>
</evidence>
<gene>
    <name evidence="2" type="ORF">IRY55_09660</name>
</gene>
<dbReference type="Gene3D" id="3.30.200.20">
    <property type="entry name" value="Phosphorylase Kinase, domain 1"/>
    <property type="match status" value="1"/>
</dbReference>
<dbReference type="Pfam" id="PF01636">
    <property type="entry name" value="APH"/>
    <property type="match status" value="1"/>
</dbReference>
<dbReference type="Proteomes" id="UP000622653">
    <property type="component" value="Unassembled WGS sequence"/>
</dbReference>
<dbReference type="PANTHER" id="PTHR47829">
    <property type="entry name" value="HYDROLASE, PUTATIVE (AFU_ORTHOLOGUE AFUA_1G12880)-RELATED"/>
    <property type="match status" value="1"/>
</dbReference>
<dbReference type="PANTHER" id="PTHR47829:SF1">
    <property type="entry name" value="HAD FAMILY PHOSPHATASE"/>
    <property type="match status" value="1"/>
</dbReference>
<dbReference type="CDD" id="cd05154">
    <property type="entry name" value="ACAD10_11_N-like"/>
    <property type="match status" value="1"/>
</dbReference>
<dbReference type="RefSeq" id="WP_194563116.1">
    <property type="nucleotide sequence ID" value="NZ_JADKPV010000005.1"/>
</dbReference>
<keyword evidence="3" id="KW-1185">Reference proteome</keyword>
<dbReference type="InterPro" id="IPR011009">
    <property type="entry name" value="Kinase-like_dom_sf"/>
</dbReference>
<dbReference type="Gene3D" id="3.90.1200.10">
    <property type="match status" value="1"/>
</dbReference>
<evidence type="ECO:0000313" key="3">
    <source>
        <dbReference type="Proteomes" id="UP000622653"/>
    </source>
</evidence>
<organism evidence="2 3">
    <name type="scientific">Savagea serpentis</name>
    <dbReference type="NCBI Taxonomy" id="2785297"/>
    <lineage>
        <taxon>Bacteria</taxon>
        <taxon>Bacillati</taxon>
        <taxon>Bacillota</taxon>
        <taxon>Bacilli</taxon>
        <taxon>Bacillales</taxon>
        <taxon>Caryophanaceae</taxon>
        <taxon>Savagea</taxon>
    </lineage>
</organism>
<feature type="domain" description="Aminoglycoside phosphotransferase" evidence="1">
    <location>
        <begin position="36"/>
        <end position="262"/>
    </location>
</feature>
<name>A0A8J7KHX5_9BACL</name>
<dbReference type="InterPro" id="IPR002575">
    <property type="entry name" value="Aminoglycoside_PTrfase"/>
</dbReference>
<evidence type="ECO:0000259" key="1">
    <source>
        <dbReference type="Pfam" id="PF01636"/>
    </source>
</evidence>
<dbReference type="InterPro" id="IPR052898">
    <property type="entry name" value="ACAD10-like"/>
</dbReference>
<sequence>MSEIIEVRKEEQLPLDQVNDYIDQHIEGVPHEPLRIKQFSAGHSNLTYLLKRGDWEAVLRRPPLGPIAPRAHDMEREYTWLSRLHSHFQIAPKPYTFSDDETVIGAPFFIMERRKGLVFDTEIPSSITYEASMGNQLSHLMVDTLVQLHAVDPAKANLLEMTKPEGFMERQANSWTKRYQRVETTKLPDVERLMDYLVTHVPKTAQATIIHYDYKLNNAMFSEDLSQMTGLFDWEMSTVGDPLVDLAVAMSYWIEPDDPDILKYALGTPPVTMMDGFYTRQQFIEAYAKKSGRDVSNIHYYMTFAYFKLAVIGQQIYYRYAKGQTTDSRFKHFNRLVSNMVQLAVQTMDEAYD</sequence>